<feature type="domain" description="MacB-like periplasmic core" evidence="9">
    <location>
        <begin position="31"/>
        <end position="241"/>
    </location>
</feature>
<gene>
    <name evidence="10" type="ORF">EL17_06275</name>
</gene>
<feature type="transmembrane region" description="Helical" evidence="7">
    <location>
        <begin position="32"/>
        <end position="52"/>
    </location>
</feature>
<keyword evidence="5 7" id="KW-0472">Membrane</keyword>
<dbReference type="STRING" id="1048983.EL17_06275"/>
<comment type="similarity">
    <text evidence="6">Belongs to the ABC-4 integral membrane protein family.</text>
</comment>
<keyword evidence="3 7" id="KW-0812">Transmembrane</keyword>
<evidence type="ECO:0000256" key="3">
    <source>
        <dbReference type="ARBA" id="ARBA00022692"/>
    </source>
</evidence>
<feature type="transmembrane region" description="Helical" evidence="7">
    <location>
        <begin position="386"/>
        <end position="409"/>
    </location>
</feature>
<feature type="transmembrane region" description="Helical" evidence="7">
    <location>
        <begin position="334"/>
        <end position="359"/>
    </location>
</feature>
<evidence type="ECO:0000313" key="11">
    <source>
        <dbReference type="Proteomes" id="UP000027821"/>
    </source>
</evidence>
<dbReference type="OrthoDB" id="9770036at2"/>
<dbReference type="AlphaFoldDB" id="A0A074KZI7"/>
<reference evidence="10 11" key="1">
    <citation type="submission" date="2014-04" db="EMBL/GenBank/DDBJ databases">
        <title>Characterization and application of a salt tolerant electro-active bacterium.</title>
        <authorList>
            <person name="Yang L."/>
            <person name="Wei S."/>
            <person name="Tay Q.X.M."/>
        </authorList>
    </citation>
    <scope>NUCLEOTIDE SEQUENCE [LARGE SCALE GENOMIC DNA]</scope>
    <source>
        <strain evidence="10 11">LY1</strain>
    </source>
</reference>
<evidence type="ECO:0000256" key="6">
    <source>
        <dbReference type="ARBA" id="ARBA00038076"/>
    </source>
</evidence>
<dbReference type="PANTHER" id="PTHR30572:SF4">
    <property type="entry name" value="ABC TRANSPORTER PERMEASE YTRF"/>
    <property type="match status" value="1"/>
</dbReference>
<evidence type="ECO:0000313" key="10">
    <source>
        <dbReference type="EMBL" id="KEO74339.1"/>
    </source>
</evidence>
<dbReference type="Proteomes" id="UP000027821">
    <property type="component" value="Unassembled WGS sequence"/>
</dbReference>
<dbReference type="PANTHER" id="PTHR30572">
    <property type="entry name" value="MEMBRANE COMPONENT OF TRANSPORTER-RELATED"/>
    <property type="match status" value="1"/>
</dbReference>
<dbReference type="GO" id="GO:0005886">
    <property type="term" value="C:plasma membrane"/>
    <property type="evidence" value="ECO:0007669"/>
    <property type="project" value="UniProtKB-SubCell"/>
</dbReference>
<protein>
    <submittedName>
        <fullName evidence="10">Membrane protein</fullName>
    </submittedName>
</protein>
<feature type="transmembrane region" description="Helical" evidence="7">
    <location>
        <begin position="421"/>
        <end position="444"/>
    </location>
</feature>
<dbReference type="InterPro" id="IPR050250">
    <property type="entry name" value="Macrolide_Exporter_MacB"/>
</dbReference>
<dbReference type="Pfam" id="PF12704">
    <property type="entry name" value="MacB_PCD"/>
    <property type="match status" value="1"/>
</dbReference>
<name>A0A074KZI7_9BACT</name>
<keyword evidence="2" id="KW-1003">Cell membrane</keyword>
<dbReference type="InterPro" id="IPR025857">
    <property type="entry name" value="MacB_PCD"/>
</dbReference>
<evidence type="ECO:0000256" key="2">
    <source>
        <dbReference type="ARBA" id="ARBA00022475"/>
    </source>
</evidence>
<keyword evidence="11" id="KW-1185">Reference proteome</keyword>
<sequence>MNQNNQFKTKQRLTANFYIALEAVIANRLRSLLTALGIIFGVAAVIAMLAIGNGAQQEIMEQIKLVGVNNIIIEPIVNQVEDRVEENPSGPGIEKNKFSPGLKMLDVESIKATVPGIKKISPEVILDTYIVKDGNRRSAKLVGVLPVYFDVTNFGLQEGKMFTSSNLLKGDPVCIIGRSVQTKFFSKENPIGKKIKCGNQWLEVIGVMNERLVSDQSIAKLGIRDFNMDVYVPIQTMLVRYRNRDLVTAGGLTANGGGNSVFSVSTDEGAKIGSSPKNYHQVDKLVVQVEQSKLLNPTAEVISRMLERRHFNVIDFEITIPELLLKQQQRTQNIFNIVLGAIAGISLLVGGIGIMNIMLASVMERIKEIGLRLSLGAKKSDIVNQFLFEAVMISVSGGVLGVILGIALAEAVSRVGEFPTIVTLSSVLISFSVAATVGLVFGIAPARRAAEQDPITSLRHE</sequence>
<dbReference type="Pfam" id="PF02687">
    <property type="entry name" value="FtsX"/>
    <property type="match status" value="1"/>
</dbReference>
<evidence type="ECO:0000256" key="5">
    <source>
        <dbReference type="ARBA" id="ARBA00023136"/>
    </source>
</evidence>
<dbReference type="eggNOG" id="COG0577">
    <property type="taxonomic scope" value="Bacteria"/>
</dbReference>
<evidence type="ECO:0000259" key="8">
    <source>
        <dbReference type="Pfam" id="PF02687"/>
    </source>
</evidence>
<organism evidence="10 11">
    <name type="scientific">Anditalea andensis</name>
    <dbReference type="NCBI Taxonomy" id="1048983"/>
    <lineage>
        <taxon>Bacteria</taxon>
        <taxon>Pseudomonadati</taxon>
        <taxon>Bacteroidota</taxon>
        <taxon>Cytophagia</taxon>
        <taxon>Cytophagales</taxon>
        <taxon>Cytophagaceae</taxon>
        <taxon>Anditalea</taxon>
    </lineage>
</organism>
<comment type="subcellular location">
    <subcellularLocation>
        <location evidence="1">Cell membrane</location>
        <topology evidence="1">Multi-pass membrane protein</topology>
    </subcellularLocation>
</comment>
<dbReference type="RefSeq" id="WP_035072245.1">
    <property type="nucleotide sequence ID" value="NZ_JMIH01000015.1"/>
</dbReference>
<evidence type="ECO:0000256" key="7">
    <source>
        <dbReference type="SAM" id="Phobius"/>
    </source>
</evidence>
<dbReference type="GO" id="GO:0022857">
    <property type="term" value="F:transmembrane transporter activity"/>
    <property type="evidence" value="ECO:0007669"/>
    <property type="project" value="TreeGrafter"/>
</dbReference>
<comment type="caution">
    <text evidence="10">The sequence shown here is derived from an EMBL/GenBank/DDBJ whole genome shotgun (WGS) entry which is preliminary data.</text>
</comment>
<dbReference type="InterPro" id="IPR003838">
    <property type="entry name" value="ABC3_permease_C"/>
</dbReference>
<keyword evidence="4 7" id="KW-1133">Transmembrane helix</keyword>
<dbReference type="EMBL" id="JMIH01000015">
    <property type="protein sequence ID" value="KEO74339.1"/>
    <property type="molecule type" value="Genomic_DNA"/>
</dbReference>
<evidence type="ECO:0000259" key="9">
    <source>
        <dbReference type="Pfam" id="PF12704"/>
    </source>
</evidence>
<evidence type="ECO:0000256" key="4">
    <source>
        <dbReference type="ARBA" id="ARBA00022989"/>
    </source>
</evidence>
<proteinExistence type="inferred from homology"/>
<accession>A0A074KZI7</accession>
<evidence type="ECO:0000256" key="1">
    <source>
        <dbReference type="ARBA" id="ARBA00004651"/>
    </source>
</evidence>
<feature type="domain" description="ABC3 transporter permease C-terminal" evidence="8">
    <location>
        <begin position="341"/>
        <end position="454"/>
    </location>
</feature>